<dbReference type="PROSITE" id="PS51257">
    <property type="entry name" value="PROKAR_LIPOPROTEIN"/>
    <property type="match status" value="1"/>
</dbReference>
<dbReference type="RefSeq" id="WP_151691656.1">
    <property type="nucleotide sequence ID" value="NZ_BMGX01000002.1"/>
</dbReference>
<dbReference type="Proteomes" id="UP000484164">
    <property type="component" value="Unassembled WGS sequence"/>
</dbReference>
<evidence type="ECO:0000313" key="2">
    <source>
        <dbReference type="Proteomes" id="UP000484164"/>
    </source>
</evidence>
<reference evidence="1 2" key="1">
    <citation type="submission" date="2019-10" db="EMBL/GenBank/DDBJ databases">
        <title>Genome sequence of Phaeocystidibacter marisrubri JCM30614 (type strain).</title>
        <authorList>
            <person name="Bowman J.P."/>
        </authorList>
    </citation>
    <scope>NUCLEOTIDE SEQUENCE [LARGE SCALE GENOMIC DNA]</scope>
    <source>
        <strain evidence="1 2">JCM 30614</strain>
    </source>
</reference>
<evidence type="ECO:0000313" key="1">
    <source>
        <dbReference type="EMBL" id="KAB2817085.1"/>
    </source>
</evidence>
<organism evidence="1 2">
    <name type="scientific">Phaeocystidibacter marisrubri</name>
    <dbReference type="NCBI Taxonomy" id="1577780"/>
    <lineage>
        <taxon>Bacteria</taxon>
        <taxon>Pseudomonadati</taxon>
        <taxon>Bacteroidota</taxon>
        <taxon>Flavobacteriia</taxon>
        <taxon>Flavobacteriales</taxon>
        <taxon>Phaeocystidibacteraceae</taxon>
        <taxon>Phaeocystidibacter</taxon>
    </lineage>
</organism>
<comment type="caution">
    <text evidence="1">The sequence shown here is derived from an EMBL/GenBank/DDBJ whole genome shotgun (WGS) entry which is preliminary data.</text>
</comment>
<gene>
    <name evidence="1" type="ORF">F8C82_01425</name>
</gene>
<name>A0A6L3ZHX6_9FLAO</name>
<keyword evidence="2" id="KW-1185">Reference proteome</keyword>
<dbReference type="EMBL" id="WBVQ01000001">
    <property type="protein sequence ID" value="KAB2817085.1"/>
    <property type="molecule type" value="Genomic_DNA"/>
</dbReference>
<accession>A0A6L3ZHX6</accession>
<protein>
    <submittedName>
        <fullName evidence="1">Uncharacterized protein</fullName>
    </submittedName>
</protein>
<dbReference type="AlphaFoldDB" id="A0A6L3ZHX6"/>
<proteinExistence type="predicted"/>
<sequence length="103" mass="11911">MKFITFTLLLIATSCGMQHYRYSKRIHRFNNEHISTAIYELGPNYTIKTDPIIGKVYTWRNATYLSGSIDTSGNYSPPVYNMRFIHLYTNTGDTVTNGIYSIR</sequence>